<protein>
    <submittedName>
        <fullName evidence="1">Uncharacterized protein</fullName>
    </submittedName>
</protein>
<comment type="caution">
    <text evidence="1">The sequence shown here is derived from an EMBL/GenBank/DDBJ whole genome shotgun (WGS) entry which is preliminary data.</text>
</comment>
<accession>A0A409YTR1</accession>
<name>A0A409YTR1_9AGAR</name>
<evidence type="ECO:0000313" key="1">
    <source>
        <dbReference type="EMBL" id="PPR06392.1"/>
    </source>
</evidence>
<dbReference type="AlphaFoldDB" id="A0A409YTR1"/>
<dbReference type="EMBL" id="NHYE01000330">
    <property type="protein sequence ID" value="PPR06392.1"/>
    <property type="molecule type" value="Genomic_DNA"/>
</dbReference>
<dbReference type="Proteomes" id="UP000284706">
    <property type="component" value="Unassembled WGS sequence"/>
</dbReference>
<keyword evidence="2" id="KW-1185">Reference proteome</keyword>
<organism evidence="1 2">
    <name type="scientific">Gymnopilus dilepis</name>
    <dbReference type="NCBI Taxonomy" id="231916"/>
    <lineage>
        <taxon>Eukaryota</taxon>
        <taxon>Fungi</taxon>
        <taxon>Dikarya</taxon>
        <taxon>Basidiomycota</taxon>
        <taxon>Agaricomycotina</taxon>
        <taxon>Agaricomycetes</taxon>
        <taxon>Agaricomycetidae</taxon>
        <taxon>Agaricales</taxon>
        <taxon>Agaricineae</taxon>
        <taxon>Hymenogastraceae</taxon>
        <taxon>Gymnopilus</taxon>
    </lineage>
</organism>
<dbReference type="OrthoDB" id="2899474at2759"/>
<proteinExistence type="predicted"/>
<dbReference type="InParanoid" id="A0A409YTR1"/>
<sequence>MIRNTLLQLPARGPLFRLNIPQAHFRRYLSSTSSFTPLTRETFISPDYVKIATTKSTMFTTSPEGVVEVPLLDSIKETGNIPQGYSIDFVLDPSRVVRLLAKQKITTVEQIPPAALEELKETINAPENLNIIPTSIYEMKQAIEAQSDAELDE</sequence>
<reference evidence="1 2" key="1">
    <citation type="journal article" date="2018" name="Evol. Lett.">
        <title>Horizontal gene cluster transfer increased hallucinogenic mushroom diversity.</title>
        <authorList>
            <person name="Reynolds H.T."/>
            <person name="Vijayakumar V."/>
            <person name="Gluck-Thaler E."/>
            <person name="Korotkin H.B."/>
            <person name="Matheny P.B."/>
            <person name="Slot J.C."/>
        </authorList>
    </citation>
    <scope>NUCLEOTIDE SEQUENCE [LARGE SCALE GENOMIC DNA]</scope>
    <source>
        <strain evidence="1 2">SRW20</strain>
    </source>
</reference>
<evidence type="ECO:0000313" key="2">
    <source>
        <dbReference type="Proteomes" id="UP000284706"/>
    </source>
</evidence>
<gene>
    <name evidence="1" type="ORF">CVT26_004653</name>
</gene>